<accession>A0A443S4G6</accession>
<keyword evidence="4" id="KW-1185">Reference proteome</keyword>
<gene>
    <name evidence="3" type="ORF">B4U80_13563</name>
</gene>
<evidence type="ECO:0008006" key="5">
    <source>
        <dbReference type="Google" id="ProtNLM"/>
    </source>
</evidence>
<evidence type="ECO:0000313" key="4">
    <source>
        <dbReference type="Proteomes" id="UP000288716"/>
    </source>
</evidence>
<dbReference type="Pfam" id="PF13909">
    <property type="entry name" value="zf-H2C2_5"/>
    <property type="match status" value="1"/>
</dbReference>
<feature type="coiled-coil region" evidence="1">
    <location>
        <begin position="81"/>
        <end position="108"/>
    </location>
</feature>
<evidence type="ECO:0000256" key="2">
    <source>
        <dbReference type="SAM" id="MobiDB-lite"/>
    </source>
</evidence>
<proteinExistence type="predicted"/>
<dbReference type="AlphaFoldDB" id="A0A443S4G6"/>
<dbReference type="Proteomes" id="UP000288716">
    <property type="component" value="Unassembled WGS sequence"/>
</dbReference>
<keyword evidence="1" id="KW-0175">Coiled coil</keyword>
<protein>
    <recommendedName>
        <fullName evidence="5">C2H2-type domain-containing protein</fullName>
    </recommendedName>
</protein>
<evidence type="ECO:0000256" key="1">
    <source>
        <dbReference type="SAM" id="Coils"/>
    </source>
</evidence>
<organism evidence="3 4">
    <name type="scientific">Leptotrombidium deliense</name>
    <dbReference type="NCBI Taxonomy" id="299467"/>
    <lineage>
        <taxon>Eukaryota</taxon>
        <taxon>Metazoa</taxon>
        <taxon>Ecdysozoa</taxon>
        <taxon>Arthropoda</taxon>
        <taxon>Chelicerata</taxon>
        <taxon>Arachnida</taxon>
        <taxon>Acari</taxon>
        <taxon>Acariformes</taxon>
        <taxon>Trombidiformes</taxon>
        <taxon>Prostigmata</taxon>
        <taxon>Anystina</taxon>
        <taxon>Parasitengona</taxon>
        <taxon>Trombiculoidea</taxon>
        <taxon>Trombiculidae</taxon>
        <taxon>Leptotrombidium</taxon>
    </lineage>
</organism>
<comment type="caution">
    <text evidence="3">The sequence shown here is derived from an EMBL/GenBank/DDBJ whole genome shotgun (WGS) entry which is preliminary data.</text>
</comment>
<dbReference type="VEuPathDB" id="VectorBase:LDEU009620"/>
<feature type="region of interest" description="Disordered" evidence="2">
    <location>
        <begin position="267"/>
        <end position="286"/>
    </location>
</feature>
<dbReference type="EMBL" id="NCKV01008866">
    <property type="protein sequence ID" value="RWS22420.1"/>
    <property type="molecule type" value="Genomic_DNA"/>
</dbReference>
<reference evidence="3 4" key="1">
    <citation type="journal article" date="2018" name="Gigascience">
        <title>Genomes of trombidid mites reveal novel predicted allergens and laterally-transferred genes associated with secondary metabolism.</title>
        <authorList>
            <person name="Dong X."/>
            <person name="Chaisiri K."/>
            <person name="Xia D."/>
            <person name="Armstrong S.D."/>
            <person name="Fang Y."/>
            <person name="Donnelly M.J."/>
            <person name="Kadowaki T."/>
            <person name="McGarry J.W."/>
            <person name="Darby A.C."/>
            <person name="Makepeace B.L."/>
        </authorList>
    </citation>
    <scope>NUCLEOTIDE SEQUENCE [LARGE SCALE GENOMIC DNA]</scope>
    <source>
        <strain evidence="3">UoL-UT</strain>
    </source>
</reference>
<name>A0A443S4G6_9ACAR</name>
<sequence length="388" mass="45206">MEKGENPEAFKPTPEFRRKYHIGRDGRFHAYKFCHEDYYFRHVKQLKGDEYFKKWYKEYRDAEALTSPKTSNPRKKFKPCRRTLLADYEKAEKEAQRGRRKLMRQSNTKIEVVENELIDLSSPPKVPDDWKNQISDREYLLACENVKLNKRLAELEKELQYRVTKYKDLKAEVKANHKSTVQIYHENLELKTEIRTLLKKSGNDAETQANVEQSEIATSPIEVIESLEDKDVSVDIPTGEISPEEDPQVELQQPAIVESTPAVVENEVPLQKSPQPGPSKKAKPKPKIKLEDKIKELKKKAETPKQIVCCHPGCNYSVKPELEHNLRRHERLSRNFRVPAHPIMEGAPVTHKTKIGNEFWCNYCSYTSEFPGNMNRHTKKVHKDKLTA</sequence>
<evidence type="ECO:0000313" key="3">
    <source>
        <dbReference type="EMBL" id="RWS22420.1"/>
    </source>
</evidence>